<proteinExistence type="predicted"/>
<dbReference type="Proteomes" id="UP000007843">
    <property type="component" value="Chromosome"/>
</dbReference>
<dbReference type="RefSeq" id="WP_014228903.1">
    <property type="nucleotide sequence ID" value="NC_016612.1"/>
</dbReference>
<dbReference type="EMBL" id="CP003218">
    <property type="protein sequence ID" value="AEX05262.1"/>
    <property type="molecule type" value="Genomic_DNA"/>
</dbReference>
<name>A0A0H3HCN0_KLEM8</name>
<sequence>MMYKRTDLTLSMFYASSADAEGNKVATLTMQVIAAEVGAVQTSQLRCITDSAKKKTYSVGEQSVSNGSDPLLVAIENYWRQSTDVVVKGLIAEVTDFIAGNINSVSTWIGQFGMKVFENQPLDERLPESVLQADGGSATATGS</sequence>
<organism evidence="1 2">
    <name type="scientific">Klebsiella michiganensis (strain ATCC 8724 / DSM 4798 / JCM 20051 / NBRC 3318 / NRRL B-199 / KCTC 1686 / BUCSAV 143 / CCM 1901)</name>
    <dbReference type="NCBI Taxonomy" id="1006551"/>
    <lineage>
        <taxon>Bacteria</taxon>
        <taxon>Pseudomonadati</taxon>
        <taxon>Pseudomonadota</taxon>
        <taxon>Gammaproteobacteria</taxon>
        <taxon>Enterobacterales</taxon>
        <taxon>Enterobacteriaceae</taxon>
        <taxon>Klebsiella/Raoultella group</taxon>
        <taxon>Klebsiella</taxon>
    </lineage>
</organism>
<protein>
    <submittedName>
        <fullName evidence="1">Uncharacterized protein</fullName>
    </submittedName>
</protein>
<accession>A0A0H3HCN0</accession>
<gene>
    <name evidence="1" type="ordered locus">KOX_17700</name>
</gene>
<evidence type="ECO:0000313" key="1">
    <source>
        <dbReference type="EMBL" id="AEX05262.1"/>
    </source>
</evidence>
<dbReference type="KEGG" id="kox:KOX_17700"/>
<dbReference type="AlphaFoldDB" id="A0A0H3HCN0"/>
<evidence type="ECO:0000313" key="2">
    <source>
        <dbReference type="Proteomes" id="UP000007843"/>
    </source>
</evidence>
<reference evidence="1 2" key="1">
    <citation type="journal article" date="2012" name="J. Bacteriol.">
        <title>Complete genome sequence of Klebsiella oxytoca KCTC 1686, used in production of 2,3-butanediol.</title>
        <authorList>
            <person name="Shin S.H."/>
            <person name="Kim S."/>
            <person name="Kim J.Y."/>
            <person name="Lee S."/>
            <person name="Um Y."/>
            <person name="Oh M.K."/>
            <person name="Kim Y.R."/>
            <person name="Lee J."/>
            <person name="Yang K.S."/>
        </authorList>
    </citation>
    <scope>NUCLEOTIDE SEQUENCE [LARGE SCALE GENOMIC DNA]</scope>
    <source>
        <strain evidence="2">ATCC 8724 / DSM 4798 / JCM 20051 / NBRC 3318 / NRRL B-199 / KCTC 1686</strain>
    </source>
</reference>
<dbReference type="HOGENOM" id="CLU_1803627_0_0_6"/>